<dbReference type="GO" id="GO:0004930">
    <property type="term" value="F:G protein-coupled receptor activity"/>
    <property type="evidence" value="ECO:0007669"/>
    <property type="project" value="UniProtKB-KW"/>
</dbReference>
<dbReference type="InParanoid" id="A0A6P8IW50"/>
<evidence type="ECO:0000256" key="2">
    <source>
        <dbReference type="ARBA" id="ARBA00022475"/>
    </source>
</evidence>
<dbReference type="Proteomes" id="UP000515163">
    <property type="component" value="Unplaced"/>
</dbReference>
<evidence type="ECO:0000313" key="12">
    <source>
        <dbReference type="Proteomes" id="UP000515163"/>
    </source>
</evidence>
<dbReference type="RefSeq" id="XP_031570290.1">
    <property type="nucleotide sequence ID" value="XM_031714430.1"/>
</dbReference>
<keyword evidence="5" id="KW-0297">G-protein coupled receptor</keyword>
<evidence type="ECO:0000256" key="3">
    <source>
        <dbReference type="ARBA" id="ARBA00022692"/>
    </source>
</evidence>
<feature type="transmembrane region" description="Helical" evidence="10">
    <location>
        <begin position="65"/>
        <end position="87"/>
    </location>
</feature>
<keyword evidence="8" id="KW-0807">Transducer</keyword>
<organism evidence="12 13">
    <name type="scientific">Actinia tenebrosa</name>
    <name type="common">Australian red waratah sea anemone</name>
    <dbReference type="NCBI Taxonomy" id="6105"/>
    <lineage>
        <taxon>Eukaryota</taxon>
        <taxon>Metazoa</taxon>
        <taxon>Cnidaria</taxon>
        <taxon>Anthozoa</taxon>
        <taxon>Hexacorallia</taxon>
        <taxon>Actiniaria</taxon>
        <taxon>Actiniidae</taxon>
        <taxon>Actinia</taxon>
    </lineage>
</organism>
<dbReference type="KEGG" id="aten:116304672"/>
<evidence type="ECO:0000256" key="7">
    <source>
        <dbReference type="ARBA" id="ARBA00023170"/>
    </source>
</evidence>
<feature type="transmembrane region" description="Helical" evidence="10">
    <location>
        <begin position="243"/>
        <end position="271"/>
    </location>
</feature>
<protein>
    <submittedName>
        <fullName evidence="13">Histamine H2 receptor-like</fullName>
    </submittedName>
</protein>
<feature type="transmembrane region" description="Helical" evidence="10">
    <location>
        <begin position="187"/>
        <end position="213"/>
    </location>
</feature>
<dbReference type="CDD" id="cd00637">
    <property type="entry name" value="7tm_classA_rhodopsin-like"/>
    <property type="match status" value="1"/>
</dbReference>
<feature type="region of interest" description="Disordered" evidence="9">
    <location>
        <begin position="391"/>
        <end position="414"/>
    </location>
</feature>
<dbReference type="PROSITE" id="PS50262">
    <property type="entry name" value="G_PROTEIN_RECEP_F1_2"/>
    <property type="match status" value="1"/>
</dbReference>
<sequence>MAETQLDNFTQNSTTDPGKQPYSVLETSLAAVCLCLIIILTILGNTTICYVVFKNKRLWTEMNMFLVNLAVGDLAVGFLSMVFPLVTSIKREWIFSNTICQLNAACNSVLFCSTIFTHTVISIDRYFAIVHPMKKFMTTTKAFLMILAVWIFSVVIVLGPFFGWGHLEYNPTTLQCGYGFPRSKLESLYMVLLVLIAFVIPLITMTVLYVKLYRSLRGHTRRMSTATISGAQRQAAFRSQIRVGVTFFMALLAFFICWGPFCSFIAIAAAVKVKTSIPHGLGLAAYWCGFVNSLCNPFIIGLRNEQFKAAFVKIYCGCCRNDACENCYKEPHIDYDSARNTKTSSRTTDSETKVTDLTRSNRCSNATNITNDARMIREALDRDAVERKKIRDYDDETTAPVPTRKRKSGVAADSQQLQFHEPYKLKCVHIVGNSSYTESGV</sequence>
<feature type="transmembrane region" description="Helical" evidence="10">
    <location>
        <begin position="93"/>
        <end position="121"/>
    </location>
</feature>
<dbReference type="FunCoup" id="A0A6P8IW50">
    <property type="interactions" value="921"/>
</dbReference>
<gene>
    <name evidence="13" type="primary">LOC116304672</name>
</gene>
<feature type="transmembrane region" description="Helical" evidence="10">
    <location>
        <begin position="283"/>
        <end position="302"/>
    </location>
</feature>
<dbReference type="PANTHER" id="PTHR22752">
    <property type="entry name" value="G PROTEIN-COUPLED RECEPTOR"/>
    <property type="match status" value="1"/>
</dbReference>
<evidence type="ECO:0000313" key="13">
    <source>
        <dbReference type="RefSeq" id="XP_031570290.1"/>
    </source>
</evidence>
<dbReference type="OrthoDB" id="10034726at2759"/>
<name>A0A6P8IW50_ACTTE</name>
<reference evidence="13" key="1">
    <citation type="submission" date="2025-08" db="UniProtKB">
        <authorList>
            <consortium name="RefSeq"/>
        </authorList>
    </citation>
    <scope>IDENTIFICATION</scope>
    <source>
        <tissue evidence="13">Tentacle</tissue>
    </source>
</reference>
<proteinExistence type="predicted"/>
<dbReference type="SUPFAM" id="SSF81321">
    <property type="entry name" value="Family A G protein-coupled receptor-like"/>
    <property type="match status" value="1"/>
</dbReference>
<keyword evidence="2" id="KW-1003">Cell membrane</keyword>
<dbReference type="GO" id="GO:0005886">
    <property type="term" value="C:plasma membrane"/>
    <property type="evidence" value="ECO:0007669"/>
    <property type="project" value="UniProtKB-SubCell"/>
</dbReference>
<keyword evidence="4 10" id="KW-1133">Transmembrane helix</keyword>
<feature type="transmembrane region" description="Helical" evidence="10">
    <location>
        <begin position="29"/>
        <end position="53"/>
    </location>
</feature>
<dbReference type="PRINTS" id="PR00237">
    <property type="entry name" value="GPCRRHODOPSN"/>
</dbReference>
<keyword evidence="6 10" id="KW-0472">Membrane</keyword>
<evidence type="ECO:0000256" key="4">
    <source>
        <dbReference type="ARBA" id="ARBA00022989"/>
    </source>
</evidence>
<dbReference type="Gene3D" id="1.20.1070.10">
    <property type="entry name" value="Rhodopsin 7-helix transmembrane proteins"/>
    <property type="match status" value="1"/>
</dbReference>
<keyword evidence="12" id="KW-1185">Reference proteome</keyword>
<feature type="domain" description="G-protein coupled receptors family 1 profile" evidence="11">
    <location>
        <begin position="44"/>
        <end position="300"/>
    </location>
</feature>
<evidence type="ECO:0000259" key="11">
    <source>
        <dbReference type="PROSITE" id="PS50262"/>
    </source>
</evidence>
<keyword evidence="7" id="KW-0675">Receptor</keyword>
<dbReference type="Pfam" id="PF00001">
    <property type="entry name" value="7tm_1"/>
    <property type="match status" value="1"/>
</dbReference>
<feature type="transmembrane region" description="Helical" evidence="10">
    <location>
        <begin position="142"/>
        <end position="167"/>
    </location>
</feature>
<evidence type="ECO:0000256" key="1">
    <source>
        <dbReference type="ARBA" id="ARBA00004651"/>
    </source>
</evidence>
<dbReference type="InterPro" id="IPR000276">
    <property type="entry name" value="GPCR_Rhodpsn"/>
</dbReference>
<evidence type="ECO:0000256" key="8">
    <source>
        <dbReference type="ARBA" id="ARBA00023224"/>
    </source>
</evidence>
<evidence type="ECO:0000256" key="6">
    <source>
        <dbReference type="ARBA" id="ARBA00023136"/>
    </source>
</evidence>
<evidence type="ECO:0000256" key="9">
    <source>
        <dbReference type="SAM" id="MobiDB-lite"/>
    </source>
</evidence>
<evidence type="ECO:0000256" key="10">
    <source>
        <dbReference type="SAM" id="Phobius"/>
    </source>
</evidence>
<accession>A0A6P8IW50</accession>
<comment type="subcellular location">
    <subcellularLocation>
        <location evidence="1">Cell membrane</location>
        <topology evidence="1">Multi-pass membrane protein</topology>
    </subcellularLocation>
</comment>
<dbReference type="GeneID" id="116304672"/>
<dbReference type="AlphaFoldDB" id="A0A6P8IW50"/>
<dbReference type="InterPro" id="IPR017452">
    <property type="entry name" value="GPCR_Rhodpsn_7TM"/>
</dbReference>
<evidence type="ECO:0000256" key="5">
    <source>
        <dbReference type="ARBA" id="ARBA00023040"/>
    </source>
</evidence>
<keyword evidence="3 10" id="KW-0812">Transmembrane</keyword>